<name>A0A015J306_RHIIW</name>
<dbReference type="Proteomes" id="UP000022910">
    <property type="component" value="Unassembled WGS sequence"/>
</dbReference>
<reference evidence="1 2" key="1">
    <citation type="submission" date="2014-02" db="EMBL/GenBank/DDBJ databases">
        <title>Single nucleus genome sequencing reveals high similarity among nuclei of an endomycorrhizal fungus.</title>
        <authorList>
            <person name="Lin K."/>
            <person name="Geurts R."/>
            <person name="Zhang Z."/>
            <person name="Limpens E."/>
            <person name="Saunders D.G."/>
            <person name="Mu D."/>
            <person name="Pang E."/>
            <person name="Cao H."/>
            <person name="Cha H."/>
            <person name="Lin T."/>
            <person name="Zhou Q."/>
            <person name="Shang Y."/>
            <person name="Li Y."/>
            <person name="Ivanov S."/>
            <person name="Sharma T."/>
            <person name="Velzen R.V."/>
            <person name="Ruijter N.D."/>
            <person name="Aanen D.K."/>
            <person name="Win J."/>
            <person name="Kamoun S."/>
            <person name="Bisseling T."/>
            <person name="Huang S."/>
        </authorList>
    </citation>
    <scope>NUCLEOTIDE SEQUENCE [LARGE SCALE GENOMIC DNA]</scope>
    <source>
        <strain evidence="2">DAOM197198w</strain>
    </source>
</reference>
<gene>
    <name evidence="1" type="ORF">RirG_173960</name>
</gene>
<protein>
    <submittedName>
        <fullName evidence="1">Uncharacterized protein</fullName>
    </submittedName>
</protein>
<evidence type="ECO:0000313" key="1">
    <source>
        <dbReference type="EMBL" id="EXX61125.1"/>
    </source>
</evidence>
<dbReference type="OrthoDB" id="2311762at2759"/>
<dbReference type="EMBL" id="JEMT01025807">
    <property type="protein sequence ID" value="EXX61125.1"/>
    <property type="molecule type" value="Genomic_DNA"/>
</dbReference>
<accession>A0A015J306</accession>
<comment type="caution">
    <text evidence="1">The sequence shown here is derived from an EMBL/GenBank/DDBJ whole genome shotgun (WGS) entry which is preliminary data.</text>
</comment>
<dbReference type="HOGENOM" id="CLU_3015430_0_0_1"/>
<dbReference type="AlphaFoldDB" id="A0A015J306"/>
<organism evidence="1 2">
    <name type="scientific">Rhizophagus irregularis (strain DAOM 197198w)</name>
    <name type="common">Glomus intraradices</name>
    <dbReference type="NCBI Taxonomy" id="1432141"/>
    <lineage>
        <taxon>Eukaryota</taxon>
        <taxon>Fungi</taxon>
        <taxon>Fungi incertae sedis</taxon>
        <taxon>Mucoromycota</taxon>
        <taxon>Glomeromycotina</taxon>
        <taxon>Glomeromycetes</taxon>
        <taxon>Glomerales</taxon>
        <taxon>Glomeraceae</taxon>
        <taxon>Rhizophagus</taxon>
    </lineage>
</organism>
<sequence length="56" mass="6766">MNKKKRKVDQAFDPDYEYVYGIVSTGTDRYFILHSTEVIYSTSRVSNFTYRRFSQR</sequence>
<evidence type="ECO:0000313" key="2">
    <source>
        <dbReference type="Proteomes" id="UP000022910"/>
    </source>
</evidence>
<keyword evidence="2" id="KW-1185">Reference proteome</keyword>
<proteinExistence type="predicted"/>